<dbReference type="EMBL" id="JACCKB010000029">
    <property type="protein sequence ID" value="NYZ67765.1"/>
    <property type="molecule type" value="Genomic_DNA"/>
</dbReference>
<evidence type="ECO:0000259" key="1">
    <source>
        <dbReference type="PROSITE" id="PS51186"/>
    </source>
</evidence>
<dbReference type="AlphaFoldDB" id="A0A853IF27"/>
<dbReference type="PANTHER" id="PTHR43415">
    <property type="entry name" value="SPERMIDINE N(1)-ACETYLTRANSFERASE"/>
    <property type="match status" value="1"/>
</dbReference>
<feature type="domain" description="N-acetyltransferase" evidence="1">
    <location>
        <begin position="1"/>
        <end position="159"/>
    </location>
</feature>
<dbReference type="RefSeq" id="WP_180569784.1">
    <property type="nucleotide sequence ID" value="NZ_JACCKB010000029.1"/>
</dbReference>
<dbReference type="SUPFAM" id="SSF55729">
    <property type="entry name" value="Acyl-CoA N-acyltransferases (Nat)"/>
    <property type="match status" value="1"/>
</dbReference>
<dbReference type="InterPro" id="IPR000182">
    <property type="entry name" value="GNAT_dom"/>
</dbReference>
<evidence type="ECO:0000313" key="3">
    <source>
        <dbReference type="Proteomes" id="UP000569732"/>
    </source>
</evidence>
<protein>
    <submittedName>
        <fullName evidence="2">GNAT family N-acetyltransferase</fullName>
    </submittedName>
</protein>
<gene>
    <name evidence="2" type="ORF">H0A36_17260</name>
</gene>
<evidence type="ECO:0000313" key="2">
    <source>
        <dbReference type="EMBL" id="NYZ67765.1"/>
    </source>
</evidence>
<dbReference type="CDD" id="cd04301">
    <property type="entry name" value="NAT_SF"/>
    <property type="match status" value="1"/>
</dbReference>
<dbReference type="InterPro" id="IPR016181">
    <property type="entry name" value="Acyl_CoA_acyltransferase"/>
</dbReference>
<dbReference type="Proteomes" id="UP000569732">
    <property type="component" value="Unassembled WGS sequence"/>
</dbReference>
<organism evidence="2 3">
    <name type="scientific">Spartinivicinus marinus</name>
    <dbReference type="NCBI Taxonomy" id="2994442"/>
    <lineage>
        <taxon>Bacteria</taxon>
        <taxon>Pseudomonadati</taxon>
        <taxon>Pseudomonadota</taxon>
        <taxon>Gammaproteobacteria</taxon>
        <taxon>Oceanospirillales</taxon>
        <taxon>Zooshikellaceae</taxon>
        <taxon>Spartinivicinus</taxon>
    </lineage>
</organism>
<reference evidence="2 3" key="1">
    <citation type="submission" date="2020-07" db="EMBL/GenBank/DDBJ databases">
        <title>Endozoicomonas sp. nov., isolated from sediment.</title>
        <authorList>
            <person name="Gu T."/>
        </authorList>
    </citation>
    <scope>NUCLEOTIDE SEQUENCE [LARGE SCALE GENOMIC DNA]</scope>
    <source>
        <strain evidence="2 3">SM1973</strain>
    </source>
</reference>
<name>A0A853IF27_9GAMM</name>
<accession>A0A853IF27</accession>
<dbReference type="Gene3D" id="3.40.630.30">
    <property type="match status" value="1"/>
</dbReference>
<sequence>MQLVPFTSVSYSLLIEWIDNAELNYLWGGPVYVFPLSIEQIDAHLSKAGVYPFLFKVDSKEVGFIELVKESEECVRLCRIFIAPAFRGLGYASHLIKLAIEYAKGELKAREITLAVFAHNHSAVKCYQSLGFNTYEVDENSRQFHAQKWSLLKMKLGIITK</sequence>
<dbReference type="PROSITE" id="PS51186">
    <property type="entry name" value="GNAT"/>
    <property type="match status" value="1"/>
</dbReference>
<proteinExistence type="predicted"/>
<dbReference type="PANTHER" id="PTHR43415:SF5">
    <property type="entry name" value="ACETYLTRANSFERASE"/>
    <property type="match status" value="1"/>
</dbReference>
<dbReference type="Pfam" id="PF00583">
    <property type="entry name" value="Acetyltransf_1"/>
    <property type="match status" value="1"/>
</dbReference>
<dbReference type="GO" id="GO:0016747">
    <property type="term" value="F:acyltransferase activity, transferring groups other than amino-acyl groups"/>
    <property type="evidence" value="ECO:0007669"/>
    <property type="project" value="InterPro"/>
</dbReference>
<keyword evidence="3" id="KW-1185">Reference proteome</keyword>
<comment type="caution">
    <text evidence="2">The sequence shown here is derived from an EMBL/GenBank/DDBJ whole genome shotgun (WGS) entry which is preliminary data.</text>
</comment>